<evidence type="ECO:0000256" key="1">
    <source>
        <dbReference type="SAM" id="MobiDB-lite"/>
    </source>
</evidence>
<feature type="compositionally biased region" description="Polar residues" evidence="1">
    <location>
        <begin position="127"/>
        <end position="145"/>
    </location>
</feature>
<keyword evidence="5" id="KW-1185">Reference proteome</keyword>
<evidence type="ECO:0000313" key="4">
    <source>
        <dbReference type="EnsemblMetazoa" id="XP_037873337.1"/>
    </source>
</evidence>
<evidence type="ECO:0000256" key="2">
    <source>
        <dbReference type="SAM" id="SignalP"/>
    </source>
</evidence>
<name>A0A8R2M3U5_BOMMO</name>
<protein>
    <recommendedName>
        <fullName evidence="3">DUF7869 domain-containing protein</fullName>
    </recommendedName>
</protein>
<feature type="chain" id="PRO_5035851882" description="DUF7869 domain-containing protein" evidence="2">
    <location>
        <begin position="19"/>
        <end position="677"/>
    </location>
</feature>
<dbReference type="EnsemblMetazoa" id="XM_038017409.1">
    <property type="protein sequence ID" value="XP_037873337.1"/>
    <property type="gene ID" value="LOC119628377"/>
</dbReference>
<organism evidence="4 5">
    <name type="scientific">Bombyx mori</name>
    <name type="common">Silk moth</name>
    <dbReference type="NCBI Taxonomy" id="7091"/>
    <lineage>
        <taxon>Eukaryota</taxon>
        <taxon>Metazoa</taxon>
        <taxon>Ecdysozoa</taxon>
        <taxon>Arthropoda</taxon>
        <taxon>Hexapoda</taxon>
        <taxon>Insecta</taxon>
        <taxon>Pterygota</taxon>
        <taxon>Neoptera</taxon>
        <taxon>Endopterygota</taxon>
        <taxon>Lepidoptera</taxon>
        <taxon>Glossata</taxon>
        <taxon>Ditrysia</taxon>
        <taxon>Bombycoidea</taxon>
        <taxon>Bombycidae</taxon>
        <taxon>Bombycinae</taxon>
        <taxon>Bombyx</taxon>
    </lineage>
</organism>
<feature type="signal peptide" evidence="2">
    <location>
        <begin position="1"/>
        <end position="18"/>
    </location>
</feature>
<dbReference type="PANTHER" id="PTHR10773">
    <property type="entry name" value="DNA-DIRECTED RNA POLYMERASES I, II, AND III SUBUNIT RPABC2"/>
    <property type="match status" value="1"/>
</dbReference>
<evidence type="ECO:0000259" key="3">
    <source>
        <dbReference type="Pfam" id="PF25273"/>
    </source>
</evidence>
<dbReference type="Proteomes" id="UP000005204">
    <property type="component" value="Unassembled WGS sequence"/>
</dbReference>
<keyword evidence="2" id="KW-0732">Signal</keyword>
<reference evidence="4" key="2">
    <citation type="submission" date="2022-06" db="UniProtKB">
        <authorList>
            <consortium name="EnsemblMetazoa"/>
        </authorList>
    </citation>
    <scope>IDENTIFICATION</scope>
    <source>
        <strain evidence="4">p50T (Dazao)</strain>
    </source>
</reference>
<dbReference type="InterPro" id="IPR057191">
    <property type="entry name" value="DUF7869"/>
</dbReference>
<evidence type="ECO:0000313" key="5">
    <source>
        <dbReference type="Proteomes" id="UP000005204"/>
    </source>
</evidence>
<dbReference type="AlphaFoldDB" id="A0A8R2M3U5"/>
<accession>A0A8R2M3U5</accession>
<proteinExistence type="predicted"/>
<dbReference type="Pfam" id="PF25273">
    <property type="entry name" value="DUF7869"/>
    <property type="match status" value="1"/>
</dbReference>
<reference evidence="5" key="1">
    <citation type="journal article" date="2008" name="Insect Biochem. Mol. Biol.">
        <title>The genome of a lepidopteran model insect, the silkworm Bombyx mori.</title>
        <authorList>
            <consortium name="International Silkworm Genome Consortium"/>
        </authorList>
    </citation>
    <scope>NUCLEOTIDE SEQUENCE [LARGE SCALE GENOMIC DNA]</scope>
    <source>
        <strain evidence="5">p50T</strain>
    </source>
</reference>
<sequence length="677" mass="78851">MCCIFPFLCFSLSANNCSLELNGPSTSSSQNNTALITNTLGVIEPEELLIFTDLDDNSVEDPDFELPESVKDTSSDTDFTLRDFLLNTSLNVSQSVDDYLPQNRQNEADFVAAYPGPVFIYNEHDNTSNTSTTQKADPQSTDATTPNIIKLNKNKIKHPMIVNSCDGKCKRQCTTFSLEFRKEIWDKYWDQNFVSRRSFLNKCINISSIKRRKVQITNSNETYSKKESRYFFLPNKDNKLISVCRNFFLATLGYKTDGVVTELSKAIKKGILNASVYKENRGGNKRKVDGSIITEHIMTFQPTVSHYRRHNAPFTKYLPRHLTLQQMYKDFKQRNPNFKCGIELYRLKIKELKISFHMPKGDRCVECLMYEEEQKKYRDANSMPEEIRTKYENHNFKADSALQKYRLDGIYKNSNKVKYVSMDLQKVIIIPEMPHIKDAFFMSRLVTFNLTFAPIEKKSSDFATCVLWHEAQAGREASDIVNAIYAFMQANRDMEHLYIWTDNCTAQNKNWTLYTAMIMILNNYSFSNDLKSVTISYLTKGHTHMSADAVHGNIEMKLRRQKNIYDFQDFKDTVMQSRRNIKVIEINCRYEWPKKKRAARLNEPLKQFNLSSIVQVEFIAGSRNLFYKTRFDEPLQKLDFLMKKFDCTVPPKSIEIPRGIKQKKKEEIINKLVLTRF</sequence>
<dbReference type="PANTHER" id="PTHR10773:SF19">
    <property type="match status" value="1"/>
</dbReference>
<feature type="domain" description="DUF7869" evidence="3">
    <location>
        <begin position="483"/>
        <end position="592"/>
    </location>
</feature>
<feature type="region of interest" description="Disordered" evidence="1">
    <location>
        <begin position="122"/>
        <end position="145"/>
    </location>
</feature>